<organism evidence="2 3">
    <name type="scientific">Aggregatibacter aphrophilus</name>
    <name type="common">Haemophilus aphrophilus</name>
    <dbReference type="NCBI Taxonomy" id="732"/>
    <lineage>
        <taxon>Bacteria</taxon>
        <taxon>Pseudomonadati</taxon>
        <taxon>Pseudomonadota</taxon>
        <taxon>Gammaproteobacteria</taxon>
        <taxon>Pasteurellales</taxon>
        <taxon>Pasteurellaceae</taxon>
        <taxon>Aggregatibacter</taxon>
    </lineage>
</organism>
<feature type="domain" description="Lysozyme inhibitor LprI-like N-terminal" evidence="1">
    <location>
        <begin position="19"/>
        <end position="94"/>
    </location>
</feature>
<dbReference type="Pfam" id="PF07007">
    <property type="entry name" value="LprI"/>
    <property type="match status" value="1"/>
</dbReference>
<evidence type="ECO:0000313" key="2">
    <source>
        <dbReference type="EMBL" id="RMW78212.1"/>
    </source>
</evidence>
<proteinExistence type="predicted"/>
<keyword evidence="3" id="KW-1185">Reference proteome</keyword>
<comment type="caution">
    <text evidence="2">The sequence shown here is derived from an EMBL/GenBank/DDBJ whole genome shotgun (WGS) entry which is preliminary data.</text>
</comment>
<dbReference type="EMBL" id="QMGS01000108">
    <property type="protein sequence ID" value="RMW78212.1"/>
    <property type="molecule type" value="Genomic_DNA"/>
</dbReference>
<reference evidence="2 3" key="1">
    <citation type="journal article" date="2019" name="J. Oral Microbiol.">
        <title>Role of OmpA1 and OmpA2 in Aggregatibacter actinomycetemcomitans and Aggregatibacter aphrophilus serum resistance.</title>
        <authorList>
            <person name="Lindholm M."/>
            <person name="Min Aung K."/>
            <person name="Nyunt Wai S."/>
            <person name="Oscarsson J."/>
        </authorList>
    </citation>
    <scope>NUCLEOTIDE SEQUENCE [LARGE SCALE GENOMIC DNA]</scope>
    <source>
        <strain evidence="2 3">HK83</strain>
    </source>
</reference>
<accession>A0ABX9VSG3</accession>
<evidence type="ECO:0000313" key="3">
    <source>
        <dbReference type="Proteomes" id="UP000274211"/>
    </source>
</evidence>
<dbReference type="Proteomes" id="UP000274211">
    <property type="component" value="Unassembled WGS sequence"/>
</dbReference>
<name>A0ABX9VSG3_AGGAP</name>
<dbReference type="InterPro" id="IPR009739">
    <property type="entry name" value="LprI-like_N"/>
</dbReference>
<gene>
    <name evidence="2" type="ORF">DOL88_10585</name>
</gene>
<evidence type="ECO:0000259" key="1">
    <source>
        <dbReference type="Pfam" id="PF07007"/>
    </source>
</evidence>
<protein>
    <recommendedName>
        <fullName evidence="1">Lysozyme inhibitor LprI-like N-terminal domain-containing protein</fullName>
    </recommendedName>
</protein>
<sequence>MCIRDRSKPCLSGSIIQDDLMLCASKSYILAQRKLNTNYKVSIQQENQKIRSYLISSQRKWNVSKFKQCYSELNNGREGEINFIDCATKIINDRNDLLESVFLCDFNNKPCQFKNNDIIDLLRNK</sequence>
<dbReference type="Gene3D" id="1.20.1270.180">
    <property type="match status" value="1"/>
</dbReference>